<dbReference type="InterPro" id="IPR029071">
    <property type="entry name" value="Ubiquitin-like_domsf"/>
</dbReference>
<dbReference type="GO" id="GO:0030036">
    <property type="term" value="P:actin cytoskeleton organization"/>
    <property type="evidence" value="ECO:0007669"/>
    <property type="project" value="TreeGrafter"/>
</dbReference>
<dbReference type="Pfam" id="PF01608">
    <property type="entry name" value="I_LWEQ"/>
    <property type="match status" value="1"/>
</dbReference>
<dbReference type="Gene3D" id="3.10.20.90">
    <property type="entry name" value="Phosphatidylinositol 3-kinase Catalytic Subunit, Chain A, domain 1"/>
    <property type="match status" value="2"/>
</dbReference>
<dbReference type="CDD" id="cd14473">
    <property type="entry name" value="FERM_B-lobe"/>
    <property type="match status" value="1"/>
</dbReference>
<evidence type="ECO:0000259" key="6">
    <source>
        <dbReference type="PROSITE" id="PS50945"/>
    </source>
</evidence>
<feature type="region of interest" description="Disordered" evidence="4">
    <location>
        <begin position="1861"/>
        <end position="1885"/>
    </location>
</feature>
<dbReference type="Pfam" id="PF02174">
    <property type="entry name" value="IRS"/>
    <property type="match status" value="1"/>
</dbReference>
<gene>
    <name evidence="7" type="primary">RvY_11131-1</name>
    <name evidence="7" type="synonym">RvY_11131.1</name>
    <name evidence="7" type="ORF">RvY_11131</name>
</gene>
<dbReference type="PANTHER" id="PTHR19981">
    <property type="entry name" value="TALIN"/>
    <property type="match status" value="1"/>
</dbReference>
<evidence type="ECO:0000256" key="2">
    <source>
        <dbReference type="ARBA" id="ARBA00022490"/>
    </source>
</evidence>
<dbReference type="GO" id="GO:0005925">
    <property type="term" value="C:focal adhesion"/>
    <property type="evidence" value="ECO:0007669"/>
    <property type="project" value="TreeGrafter"/>
</dbReference>
<dbReference type="SUPFAM" id="SSF47031">
    <property type="entry name" value="Second domain of FERM"/>
    <property type="match status" value="1"/>
</dbReference>
<feature type="domain" description="FERM" evidence="5">
    <location>
        <begin position="102"/>
        <end position="442"/>
    </location>
</feature>
<dbReference type="Gene3D" id="1.20.80.10">
    <property type="match status" value="1"/>
</dbReference>
<dbReference type="GO" id="GO:0005737">
    <property type="term" value="C:cytoplasm"/>
    <property type="evidence" value="ECO:0007669"/>
    <property type="project" value="UniProtKB-SubCell"/>
</dbReference>
<dbReference type="OrthoDB" id="10262320at2759"/>
<dbReference type="Proteomes" id="UP000186922">
    <property type="component" value="Unassembled WGS sequence"/>
</dbReference>
<dbReference type="EMBL" id="BDGG01000006">
    <property type="protein sequence ID" value="GAV00254.1"/>
    <property type="molecule type" value="Genomic_DNA"/>
</dbReference>
<feature type="domain" description="I/LWEQ" evidence="6">
    <location>
        <begin position="1545"/>
        <end position="1810"/>
    </location>
</feature>
<dbReference type="GO" id="GO:0003779">
    <property type="term" value="F:actin binding"/>
    <property type="evidence" value="ECO:0007669"/>
    <property type="project" value="InterPro"/>
</dbReference>
<dbReference type="InterPro" id="IPR035963">
    <property type="entry name" value="FERM_2"/>
</dbReference>
<evidence type="ECO:0000256" key="3">
    <source>
        <dbReference type="SAM" id="Coils"/>
    </source>
</evidence>
<organism evidence="7 8">
    <name type="scientific">Ramazzottius varieornatus</name>
    <name type="common">Water bear</name>
    <name type="synonym">Tardigrade</name>
    <dbReference type="NCBI Taxonomy" id="947166"/>
    <lineage>
        <taxon>Eukaryota</taxon>
        <taxon>Metazoa</taxon>
        <taxon>Ecdysozoa</taxon>
        <taxon>Tardigrada</taxon>
        <taxon>Eutardigrada</taxon>
        <taxon>Parachela</taxon>
        <taxon>Hypsibioidea</taxon>
        <taxon>Ramazzottiidae</taxon>
        <taxon>Ramazzottius</taxon>
    </lineage>
</organism>
<feature type="compositionally biased region" description="Pro residues" evidence="4">
    <location>
        <begin position="1217"/>
        <end position="1226"/>
    </location>
</feature>
<dbReference type="InterPro" id="IPR019749">
    <property type="entry name" value="Band_41_domain"/>
</dbReference>
<dbReference type="InterPro" id="IPR014352">
    <property type="entry name" value="FERM/acyl-CoA-bd_prot_sf"/>
</dbReference>
<dbReference type="InterPro" id="IPR035964">
    <property type="entry name" value="I/LWEQ_dom_sf"/>
</dbReference>
<dbReference type="PROSITE" id="PS00661">
    <property type="entry name" value="FERM_2"/>
    <property type="match status" value="1"/>
</dbReference>
<protein>
    <recommendedName>
        <fullName evidence="9">FERM domain-containing protein</fullName>
    </recommendedName>
</protein>
<dbReference type="CDD" id="cd17090">
    <property type="entry name" value="FERM_F1_TLN"/>
    <property type="match status" value="1"/>
</dbReference>
<dbReference type="SMART" id="SM00295">
    <property type="entry name" value="B41"/>
    <property type="match status" value="1"/>
</dbReference>
<dbReference type="InterPro" id="IPR019748">
    <property type="entry name" value="FERM_central"/>
</dbReference>
<dbReference type="STRING" id="947166.A0A1D1VMW8"/>
<name>A0A1D1VMW8_RAMVA</name>
<dbReference type="Gene3D" id="1.20.1410.10">
    <property type="entry name" value="I/LWEQ domain"/>
    <property type="match status" value="1"/>
</dbReference>
<evidence type="ECO:0000313" key="7">
    <source>
        <dbReference type="EMBL" id="GAV00254.1"/>
    </source>
</evidence>
<dbReference type="GO" id="GO:0005178">
    <property type="term" value="F:integrin binding"/>
    <property type="evidence" value="ECO:0007669"/>
    <property type="project" value="TreeGrafter"/>
</dbReference>
<dbReference type="Pfam" id="PF16511">
    <property type="entry name" value="FERM_f0"/>
    <property type="match status" value="1"/>
</dbReference>
<dbReference type="SUPFAM" id="SSF109885">
    <property type="entry name" value="I/LWEQ domain"/>
    <property type="match status" value="1"/>
</dbReference>
<evidence type="ECO:0000313" key="8">
    <source>
        <dbReference type="Proteomes" id="UP000186922"/>
    </source>
</evidence>
<feature type="compositionally biased region" description="Low complexity" evidence="4">
    <location>
        <begin position="453"/>
        <end position="463"/>
    </location>
</feature>
<dbReference type="SUPFAM" id="SSF54236">
    <property type="entry name" value="Ubiquitin-like"/>
    <property type="match status" value="1"/>
</dbReference>
<dbReference type="SUPFAM" id="SSF50729">
    <property type="entry name" value="PH domain-like"/>
    <property type="match status" value="1"/>
</dbReference>
<feature type="coiled-coil region" evidence="3">
    <location>
        <begin position="592"/>
        <end position="619"/>
    </location>
</feature>
<evidence type="ECO:0000256" key="4">
    <source>
        <dbReference type="SAM" id="MobiDB-lite"/>
    </source>
</evidence>
<dbReference type="SUPFAM" id="SSF109880">
    <property type="entry name" value="A middle domain of Talin 1"/>
    <property type="match status" value="1"/>
</dbReference>
<dbReference type="SMART" id="SM00307">
    <property type="entry name" value="ILWEQ"/>
    <property type="match status" value="1"/>
</dbReference>
<proteinExistence type="predicted"/>
<dbReference type="Gene3D" id="1.20.120.230">
    <property type="entry name" value="Alpha-catenin/vinculin-like"/>
    <property type="match status" value="1"/>
</dbReference>
<comment type="caution">
    <text evidence="7">The sequence shown here is derived from an EMBL/GenBank/DDBJ whole genome shotgun (WGS) entry which is preliminary data.</text>
</comment>
<dbReference type="InterPro" id="IPR000299">
    <property type="entry name" value="FERM_domain"/>
</dbReference>
<dbReference type="CDD" id="cd10569">
    <property type="entry name" value="FERM_C_Talin"/>
    <property type="match status" value="1"/>
</dbReference>
<dbReference type="InterPro" id="IPR002404">
    <property type="entry name" value="IRS_PTB"/>
</dbReference>
<dbReference type="Gene3D" id="1.20.1420.10">
    <property type="entry name" value="Talin, central domain"/>
    <property type="match status" value="1"/>
</dbReference>
<feature type="coiled-coil region" evidence="3">
    <location>
        <begin position="1785"/>
        <end position="1848"/>
    </location>
</feature>
<evidence type="ECO:0000256" key="1">
    <source>
        <dbReference type="ARBA" id="ARBA00004496"/>
    </source>
</evidence>
<dbReference type="InterPro" id="IPR019747">
    <property type="entry name" value="FERM_CS"/>
</dbReference>
<evidence type="ECO:0000259" key="5">
    <source>
        <dbReference type="PROSITE" id="PS50057"/>
    </source>
</evidence>
<dbReference type="InterPro" id="IPR011993">
    <property type="entry name" value="PH-like_dom_sf"/>
</dbReference>
<dbReference type="GO" id="GO:0098609">
    <property type="term" value="P:cell-cell adhesion"/>
    <property type="evidence" value="ECO:0007669"/>
    <property type="project" value="TreeGrafter"/>
</dbReference>
<reference evidence="7 8" key="1">
    <citation type="journal article" date="2016" name="Nat. Commun.">
        <title>Extremotolerant tardigrade genome and improved radiotolerance of human cultured cells by tardigrade-unique protein.</title>
        <authorList>
            <person name="Hashimoto T."/>
            <person name="Horikawa D.D."/>
            <person name="Saito Y."/>
            <person name="Kuwahara H."/>
            <person name="Kozuka-Hata H."/>
            <person name="Shin-I T."/>
            <person name="Minakuchi Y."/>
            <person name="Ohishi K."/>
            <person name="Motoyama A."/>
            <person name="Aizu T."/>
            <person name="Enomoto A."/>
            <person name="Kondo K."/>
            <person name="Tanaka S."/>
            <person name="Hara Y."/>
            <person name="Koshikawa S."/>
            <person name="Sagara H."/>
            <person name="Miura T."/>
            <person name="Yokobori S."/>
            <person name="Miyagawa K."/>
            <person name="Suzuki Y."/>
            <person name="Kubo T."/>
            <person name="Oyama M."/>
            <person name="Kohara Y."/>
            <person name="Fujiyama A."/>
            <person name="Arakawa K."/>
            <person name="Katayama T."/>
            <person name="Toyoda A."/>
            <person name="Kunieda T."/>
        </authorList>
    </citation>
    <scope>NUCLEOTIDE SEQUENCE [LARGE SCALE GENOMIC DNA]</scope>
    <source>
        <strain evidence="7 8">YOKOZUNA-1</strain>
    </source>
</reference>
<keyword evidence="3" id="KW-0175">Coiled coil</keyword>
<dbReference type="PROSITE" id="PS50945">
    <property type="entry name" value="I_LWEQ"/>
    <property type="match status" value="1"/>
</dbReference>
<evidence type="ECO:0008006" key="9">
    <source>
        <dbReference type="Google" id="ProtNLM"/>
    </source>
</evidence>
<keyword evidence="2" id="KW-0963">Cytoplasm</keyword>
<dbReference type="SMART" id="SM01244">
    <property type="entry name" value="IRS"/>
    <property type="match status" value="1"/>
</dbReference>
<dbReference type="FunFam" id="2.30.29.30:FF:000028">
    <property type="entry name" value="Talin 2"/>
    <property type="match status" value="1"/>
</dbReference>
<sequence>MALQPETPLNILIYDAEISSQTTVALNVGQRSLVRDICRIIFQENSSLLLSKNAAFTADDFAIFLRLRKGEKKGHWLNPERPLEYYDFVRQQAVLEYRRKIGAVKVRLLDKSFKTFHVDQTLPAEDVLDVICNRLGIPDPEEFDLVRNDGELVGDQVDGTATMSKKYGLFSLSNINPLKYPTMVREKDIERMQKLRQKVATDDNIVWVNQSQTLLDQGIEDGDILLLKRRYFYSDQNVDGRDPVQLNLLYIQCRNGILTGTHPVTLSEAFVFAGLQGHIEYGAFSDAKRSVDVRSLLPKNYVIKKMDKKELADMQGRVFVEWRNYSSVTEMEAKNQYIKRARSLRTYGVTFFLVKEKPKGKNKLMPRLFGVNKSNVMRLDEKTKEILKFWPITSIKRWKTTDNTFSLDFGDYEDEPYSIQTQEGRQIAQLISGYVELIRKRQHGPLDSDEASSADTISSTSRSMTPAFEDIPPSERKQIGQFEALPSPAIAESGQVALPGVLRNTLIDQKGLEYIRVAQSRVAQIMAGLSAPSQSTQANIAEHGILPRRSRHEIQESDHGKTAYAQLSTCMGNVSASSAQLVNIQHSHANYTDRHQKSIDELINNLEELARTLKTVCNDLPEEQSSKVLARAKHLCQSITDLLEAADSHDHITAGGAEARQDVIAAASKVSESGYLLKESIAPPNSGQSSGATAATITHNVRGDLFTPFVKEIGTKVTLLVRKAKKIASGSCSPTHHAAVIHHATELALQCANVVTCVKLLRMCSDTEENASKETRKQVSVAVDALHVALKTLQSICQEDSQNIEEGDIQQDLFQLDELIIDLDDVIEKFKNELDCEGKSQESERQKNEAVVNALFVLNAQMRQLEEAASTINSTDSSSDPEPKHNLESFFYESLMQKTSVLHHWLCNHDKLCLSASPNSGSQLDKVMALLEELMEETVGASKASEWKTEEEKLTVLNHLKTVYENAYHFISLSTTSTSVAEQESLNAKEGLLEALDEFMTVLQSFHEHKQILALTESDISHSLLRVDTATEGSQEHRITERKGRVMEALRQLDMVTESLSDMEDVLKNIHPDTCYHPQRLREFAGHLCAAFRTTCDGWAEYYELDSGLIDDGTMRKIHKGLLDLGYSNTELIKTSAASATRLDDTAFPAACRHVLQKISYLKLYLNTLNCGTQSCGRALSTIEEVTEDLDTAISFATVGIDDLSTSSSSSASSPLPRTPTTPTTPPRSSSLRFSNPPFAVPTRPKLPTFVSMTDKADRLQRSFQGFIRLSSQQELATTVEESLAAVVGLVEHVRANTGHLSSNNSDVQVIVLRALKAAAISVADVIQLAKAEFSQVDITDEAVLKYTEKLRISVEHSTVRINLLVELVSHVEGGQRGLKMLEVALRDLQLSSRRWSTGNEKEHVSEDTEGLTIRKYRILVRHMDQVRLRIGDYHSVTEEKRDDCLLQLANKLSEVSMYLQTDKVELGHNAQFATVFNSLMEAIQEILQTDSSRQTAVSSSGKFNALCTAMEQAKLSLSQHEAAPELILPLWIAPIPPPQSDQQSTDNEVEIPTSSMTDHLQEAAAQIEKASRRLSKVQARRTIYIPPEEDLSVSEKPFEFDLHDPVAEFDENILEACRAIMQASAALIPAARDAQEELVRHGRVGENVSLYSDDGQWSQGFISAARSIAAACQTLCDATNSLMSGHATEEKLISAARQVASFTAQLLMVCRVKGQGNSKAMQRLLVAGNNVRKTTTNLVDLFKHRRENSVGSTTEGAVMRTPDVVVNSKLVGGIAQEVKANELVSKKEKELVDAQKALLQARKLKYTERQSGKGRNTSEELAAQEMVLVKERELEEARNKLLALRQLKYGLVSTPEEYMGYGSPSSTLPRNRLERPLVFPSPLE</sequence>
<dbReference type="Gene3D" id="2.30.29.30">
    <property type="entry name" value="Pleckstrin-homology domain (PH domain)/Phosphotyrosine-binding domain (PTB)"/>
    <property type="match status" value="1"/>
</dbReference>
<feature type="compositionally biased region" description="Low complexity" evidence="4">
    <location>
        <begin position="1204"/>
        <end position="1216"/>
    </location>
</feature>
<accession>A0A1D1VMW8</accession>
<feature type="region of interest" description="Disordered" evidence="4">
    <location>
        <begin position="1204"/>
        <end position="1241"/>
    </location>
</feature>
<comment type="subcellular location">
    <subcellularLocation>
        <location evidence="1">Cytoplasm</location>
    </subcellularLocation>
</comment>
<keyword evidence="8" id="KW-1185">Reference proteome</keyword>
<dbReference type="InterPro" id="IPR032425">
    <property type="entry name" value="FERM_f0"/>
</dbReference>
<dbReference type="PANTHER" id="PTHR19981:SF1">
    <property type="entry name" value="RHEA, ISOFORM B"/>
    <property type="match status" value="1"/>
</dbReference>
<dbReference type="InterPro" id="IPR002558">
    <property type="entry name" value="ILWEQ_dom"/>
</dbReference>
<feature type="region of interest" description="Disordered" evidence="4">
    <location>
        <begin position="444"/>
        <end position="472"/>
    </location>
</feature>
<dbReference type="InterPro" id="IPR036476">
    <property type="entry name" value="Talin_cent_sf"/>
</dbReference>
<dbReference type="GO" id="GO:0005886">
    <property type="term" value="C:plasma membrane"/>
    <property type="evidence" value="ECO:0007669"/>
    <property type="project" value="TreeGrafter"/>
</dbReference>
<dbReference type="PROSITE" id="PS50057">
    <property type="entry name" value="FERM_3"/>
    <property type="match status" value="1"/>
</dbReference>